<dbReference type="EnsemblMetazoa" id="SMAR003186-RA">
    <property type="protein sequence ID" value="SMAR003186-PA"/>
    <property type="gene ID" value="SMAR003186"/>
</dbReference>
<dbReference type="AlphaFoldDB" id="T1IQ76"/>
<sequence length="106" mass="12341">MKCVLQNKEGIYKRKKRPSKFDPYDKEMRSAIDRYQQVFETALKLHSSGYPTQMIDFIDSMLPSLSGLAVPKQRNFGPCVKLSRSLVVAMWFPHAAKTQKHWNNHN</sequence>
<accession>T1IQ76</accession>
<reference evidence="2" key="1">
    <citation type="submission" date="2011-05" db="EMBL/GenBank/DDBJ databases">
        <authorList>
            <person name="Richards S.R."/>
            <person name="Qu J."/>
            <person name="Jiang H."/>
            <person name="Jhangiani S.N."/>
            <person name="Agravi P."/>
            <person name="Goodspeed R."/>
            <person name="Gross S."/>
            <person name="Mandapat C."/>
            <person name="Jackson L."/>
            <person name="Mathew T."/>
            <person name="Pu L."/>
            <person name="Thornton R."/>
            <person name="Saada N."/>
            <person name="Wilczek-Boney K.B."/>
            <person name="Lee S."/>
            <person name="Kovar C."/>
            <person name="Wu Y."/>
            <person name="Scherer S.E."/>
            <person name="Worley K.C."/>
            <person name="Muzny D.M."/>
            <person name="Gibbs R."/>
        </authorList>
    </citation>
    <scope>NUCLEOTIDE SEQUENCE</scope>
    <source>
        <strain evidence="2">Brora</strain>
    </source>
</reference>
<organism evidence="1 2">
    <name type="scientific">Strigamia maritima</name>
    <name type="common">European centipede</name>
    <name type="synonym">Geophilus maritimus</name>
    <dbReference type="NCBI Taxonomy" id="126957"/>
    <lineage>
        <taxon>Eukaryota</taxon>
        <taxon>Metazoa</taxon>
        <taxon>Ecdysozoa</taxon>
        <taxon>Arthropoda</taxon>
        <taxon>Myriapoda</taxon>
        <taxon>Chilopoda</taxon>
        <taxon>Pleurostigmophora</taxon>
        <taxon>Geophilomorpha</taxon>
        <taxon>Linotaeniidae</taxon>
        <taxon>Strigamia</taxon>
    </lineage>
</organism>
<dbReference type="HOGENOM" id="CLU_2226482_0_0_1"/>
<proteinExistence type="predicted"/>
<evidence type="ECO:0000313" key="1">
    <source>
        <dbReference type="EnsemblMetazoa" id="SMAR003186-PA"/>
    </source>
</evidence>
<dbReference type="EMBL" id="JH431295">
    <property type="status" value="NOT_ANNOTATED_CDS"/>
    <property type="molecule type" value="Genomic_DNA"/>
</dbReference>
<reference evidence="1" key="2">
    <citation type="submission" date="2015-02" db="UniProtKB">
        <authorList>
            <consortium name="EnsemblMetazoa"/>
        </authorList>
    </citation>
    <scope>IDENTIFICATION</scope>
</reference>
<name>T1IQ76_STRMM</name>
<dbReference type="Proteomes" id="UP000014500">
    <property type="component" value="Unassembled WGS sequence"/>
</dbReference>
<protein>
    <submittedName>
        <fullName evidence="1">Uncharacterized protein</fullName>
    </submittedName>
</protein>
<evidence type="ECO:0000313" key="2">
    <source>
        <dbReference type="Proteomes" id="UP000014500"/>
    </source>
</evidence>
<keyword evidence="2" id="KW-1185">Reference proteome</keyword>